<evidence type="ECO:0000256" key="2">
    <source>
        <dbReference type="ARBA" id="ARBA00022786"/>
    </source>
</evidence>
<keyword evidence="2 4" id="KW-0833">Ubl conjugation pathway</keyword>
<dbReference type="SUPFAM" id="SSF54495">
    <property type="entry name" value="UBC-like"/>
    <property type="match status" value="1"/>
</dbReference>
<evidence type="ECO:0000256" key="3">
    <source>
        <dbReference type="PROSITE-ProRule" id="PRU10133"/>
    </source>
</evidence>
<proteinExistence type="inferred from homology"/>
<evidence type="ECO:0000256" key="4">
    <source>
        <dbReference type="RuleBase" id="RU362109"/>
    </source>
</evidence>
<organism evidence="6">
    <name type="scientific">Lotharella globosa</name>
    <dbReference type="NCBI Taxonomy" id="91324"/>
    <lineage>
        <taxon>Eukaryota</taxon>
        <taxon>Sar</taxon>
        <taxon>Rhizaria</taxon>
        <taxon>Cercozoa</taxon>
        <taxon>Chlorarachniophyceae</taxon>
        <taxon>Lotharella</taxon>
    </lineage>
</organism>
<dbReference type="Pfam" id="PF00179">
    <property type="entry name" value="UQ_con"/>
    <property type="match status" value="1"/>
</dbReference>
<sequence length="151" mass="16873">MSDSKYGAILLRNQLKELLKNPVDGFSVGLVDDSDIYKWNVMIEGPADTPYEGGFFPAILDFPKEYPSKPPKMTFTTKGFWHPNVHSDGKVCISILHEAKEDQFNQQEKMSEKWRPILGVEAVLLSVVSLLSDPNFESPANIDASVSRTLA</sequence>
<dbReference type="InterPro" id="IPR023313">
    <property type="entry name" value="UBQ-conjugating_AS"/>
</dbReference>
<keyword evidence="1" id="KW-0808">Transferase</keyword>
<name>A0A7S3YC17_9EUKA</name>
<dbReference type="FunFam" id="3.10.110.10:FF:000051">
    <property type="entry name" value="ubiquitin-conjugating enzyme E2 R2-like"/>
    <property type="match status" value="1"/>
</dbReference>
<dbReference type="SMART" id="SM00212">
    <property type="entry name" value="UBCc"/>
    <property type="match status" value="1"/>
</dbReference>
<dbReference type="PANTHER" id="PTHR24067">
    <property type="entry name" value="UBIQUITIN-CONJUGATING ENZYME E2"/>
    <property type="match status" value="1"/>
</dbReference>
<dbReference type="GO" id="GO:0016740">
    <property type="term" value="F:transferase activity"/>
    <property type="evidence" value="ECO:0007669"/>
    <property type="project" value="UniProtKB-KW"/>
</dbReference>
<dbReference type="InterPro" id="IPR016135">
    <property type="entry name" value="UBQ-conjugating_enzyme/RWD"/>
</dbReference>
<dbReference type="PROSITE" id="PS00183">
    <property type="entry name" value="UBC_1"/>
    <property type="match status" value="1"/>
</dbReference>
<comment type="similarity">
    <text evidence="4">Belongs to the ubiquitin-conjugating enzyme family.</text>
</comment>
<feature type="domain" description="UBC core" evidence="5">
    <location>
        <begin position="6"/>
        <end position="151"/>
    </location>
</feature>
<accession>A0A7S3YC17</accession>
<dbReference type="InterPro" id="IPR050113">
    <property type="entry name" value="Ub_conjugating_enzyme"/>
</dbReference>
<dbReference type="EMBL" id="HBIV01003413">
    <property type="protein sequence ID" value="CAE0647263.1"/>
    <property type="molecule type" value="Transcribed_RNA"/>
</dbReference>
<evidence type="ECO:0000256" key="1">
    <source>
        <dbReference type="ARBA" id="ARBA00022679"/>
    </source>
</evidence>
<dbReference type="Gene3D" id="3.10.110.10">
    <property type="entry name" value="Ubiquitin Conjugating Enzyme"/>
    <property type="match status" value="1"/>
</dbReference>
<evidence type="ECO:0000313" key="6">
    <source>
        <dbReference type="EMBL" id="CAE0647263.1"/>
    </source>
</evidence>
<evidence type="ECO:0000259" key="5">
    <source>
        <dbReference type="PROSITE" id="PS50127"/>
    </source>
</evidence>
<dbReference type="AlphaFoldDB" id="A0A7S3YC17"/>
<dbReference type="PROSITE" id="PS50127">
    <property type="entry name" value="UBC_2"/>
    <property type="match status" value="1"/>
</dbReference>
<protein>
    <recommendedName>
        <fullName evidence="5">UBC core domain-containing protein</fullName>
    </recommendedName>
</protein>
<dbReference type="GO" id="GO:0005524">
    <property type="term" value="F:ATP binding"/>
    <property type="evidence" value="ECO:0007669"/>
    <property type="project" value="UniProtKB-UniRule"/>
</dbReference>
<gene>
    <name evidence="6" type="ORF">LGLO00237_LOCUS2334</name>
</gene>
<dbReference type="InterPro" id="IPR000608">
    <property type="entry name" value="UBC"/>
</dbReference>
<reference evidence="6" key="1">
    <citation type="submission" date="2021-01" db="EMBL/GenBank/DDBJ databases">
        <authorList>
            <person name="Corre E."/>
            <person name="Pelletier E."/>
            <person name="Niang G."/>
            <person name="Scheremetjew M."/>
            <person name="Finn R."/>
            <person name="Kale V."/>
            <person name="Holt S."/>
            <person name="Cochrane G."/>
            <person name="Meng A."/>
            <person name="Brown T."/>
            <person name="Cohen L."/>
        </authorList>
    </citation>
    <scope>NUCLEOTIDE SEQUENCE</scope>
    <source>
        <strain evidence="6">CCCM811</strain>
    </source>
</reference>
<keyword evidence="4" id="KW-0067">ATP-binding</keyword>
<feature type="active site" description="Glycyl thioester intermediate" evidence="3">
    <location>
        <position position="92"/>
    </location>
</feature>
<keyword evidence="4" id="KW-0547">Nucleotide-binding</keyword>
<dbReference type="CDD" id="cd23795">
    <property type="entry name" value="UBCc_UBE2G1"/>
    <property type="match status" value="1"/>
</dbReference>